<dbReference type="Proteomes" id="UP000821845">
    <property type="component" value="Chromosome 5"/>
</dbReference>
<evidence type="ECO:0000313" key="2">
    <source>
        <dbReference type="Proteomes" id="UP000821845"/>
    </source>
</evidence>
<comment type="caution">
    <text evidence="1">The sequence shown here is derived from an EMBL/GenBank/DDBJ whole genome shotgun (WGS) entry which is preliminary data.</text>
</comment>
<dbReference type="EMBL" id="CM023485">
    <property type="protein sequence ID" value="KAH6931206.1"/>
    <property type="molecule type" value="Genomic_DNA"/>
</dbReference>
<reference evidence="1" key="1">
    <citation type="submission" date="2020-05" db="EMBL/GenBank/DDBJ databases">
        <title>Large-scale comparative analyses of tick genomes elucidate their genetic diversity and vector capacities.</title>
        <authorList>
            <person name="Jia N."/>
            <person name="Wang J."/>
            <person name="Shi W."/>
            <person name="Du L."/>
            <person name="Sun Y."/>
            <person name="Zhan W."/>
            <person name="Jiang J."/>
            <person name="Wang Q."/>
            <person name="Zhang B."/>
            <person name="Ji P."/>
            <person name="Sakyi L.B."/>
            <person name="Cui X."/>
            <person name="Yuan T."/>
            <person name="Jiang B."/>
            <person name="Yang W."/>
            <person name="Lam T.T.-Y."/>
            <person name="Chang Q."/>
            <person name="Ding S."/>
            <person name="Wang X."/>
            <person name="Zhu J."/>
            <person name="Ruan X."/>
            <person name="Zhao L."/>
            <person name="Wei J."/>
            <person name="Que T."/>
            <person name="Du C."/>
            <person name="Cheng J."/>
            <person name="Dai P."/>
            <person name="Han X."/>
            <person name="Huang E."/>
            <person name="Gao Y."/>
            <person name="Liu J."/>
            <person name="Shao H."/>
            <person name="Ye R."/>
            <person name="Li L."/>
            <person name="Wei W."/>
            <person name="Wang X."/>
            <person name="Wang C."/>
            <person name="Yang T."/>
            <person name="Huo Q."/>
            <person name="Li W."/>
            <person name="Guo W."/>
            <person name="Chen H."/>
            <person name="Zhou L."/>
            <person name="Ni X."/>
            <person name="Tian J."/>
            <person name="Zhou Y."/>
            <person name="Sheng Y."/>
            <person name="Liu T."/>
            <person name="Pan Y."/>
            <person name="Xia L."/>
            <person name="Li J."/>
            <person name="Zhao F."/>
            <person name="Cao W."/>
        </authorList>
    </citation>
    <scope>NUCLEOTIDE SEQUENCE</scope>
    <source>
        <strain evidence="1">Hyas-2018</strain>
    </source>
</reference>
<sequence length="650" mass="72232">MSPLTPLRSLRFIGATCCKKVSGPTVINVVAVGVTLVFVSVLVLCPNGAPLRPSVCNSTACSNYSRILQKSMNLSVDPCRSFTRYVCDGWDDPVYSVRESIYVAMLNRLAQDVRGADMPSTSHAVIQRATAFYNSCDAILRGDQDELADVKDLLSRAGVSWPRRDEQPDVLGLLITTSLVLGWDSVLYVGARRGGRVIVLTAGRAFWIVTSMYELLGSYSQKQRHFEFLRDKFTRINGSEVSFSETIRASEVMTDVLANTETAGIVRLPIARSWLNDVELNMSVARAAEAFDARYFNVDNRSTVIASGSTFVRAFFGLLRRHGERAVHTYVSWCTVQIAALFANSDLILNHYGSKEKAILRHGMFCLGRVYNLLGDALFFLFTRTAVSPKSRADIKALLLTVRHANQRRIESWGFYDAERTVISNWTSLDTALVGVISEKHVTGTQDETIPDMTDSFVRNWLVIHGRAQRHLLGRTVIDSMRMHATKRQDFVLLPIAFTFPVFDEQLPASVNYAGLGAHAAEAAGELALETYSDSEAIFYAITCLGKSPFTHQANVGSVLNEILSIKVLLSALQSSSLQTAASLVNFENYSTVQLLLIAWCFLRCESKSKLFRPVCDAPLQHISDFARQFRCKRGSTLNPHNKCRALNEL</sequence>
<accession>A0ACB7SB83</accession>
<keyword evidence="2" id="KW-1185">Reference proteome</keyword>
<name>A0ACB7SB83_HYAAI</name>
<protein>
    <submittedName>
        <fullName evidence="1">Uncharacterized protein</fullName>
    </submittedName>
</protein>
<gene>
    <name evidence="1" type="ORF">HPB50_022800</name>
</gene>
<evidence type="ECO:0000313" key="1">
    <source>
        <dbReference type="EMBL" id="KAH6931206.1"/>
    </source>
</evidence>
<proteinExistence type="predicted"/>
<organism evidence="1 2">
    <name type="scientific">Hyalomma asiaticum</name>
    <name type="common">Tick</name>
    <dbReference type="NCBI Taxonomy" id="266040"/>
    <lineage>
        <taxon>Eukaryota</taxon>
        <taxon>Metazoa</taxon>
        <taxon>Ecdysozoa</taxon>
        <taxon>Arthropoda</taxon>
        <taxon>Chelicerata</taxon>
        <taxon>Arachnida</taxon>
        <taxon>Acari</taxon>
        <taxon>Parasitiformes</taxon>
        <taxon>Ixodida</taxon>
        <taxon>Ixodoidea</taxon>
        <taxon>Ixodidae</taxon>
        <taxon>Hyalomminae</taxon>
        <taxon>Hyalomma</taxon>
    </lineage>
</organism>